<feature type="signal peptide" evidence="1">
    <location>
        <begin position="1"/>
        <end position="17"/>
    </location>
</feature>
<dbReference type="AlphaFoldDB" id="A0A0V0R9D4"/>
<proteinExistence type="predicted"/>
<dbReference type="EMBL" id="LDAU01000007">
    <property type="protein sequence ID" value="KRX11058.1"/>
    <property type="molecule type" value="Genomic_DNA"/>
</dbReference>
<accession>A0A0V0R9D4</accession>
<comment type="caution">
    <text evidence="2">The sequence shown here is derived from an EMBL/GenBank/DDBJ whole genome shotgun (WGS) entry which is preliminary data.</text>
</comment>
<reference evidence="2 3" key="1">
    <citation type="journal article" date="2015" name="Sci. Rep.">
        <title>Genome of the facultative scuticociliatosis pathogen Pseudocohnilembus persalinus provides insight into its virulence through horizontal gene transfer.</title>
        <authorList>
            <person name="Xiong J."/>
            <person name="Wang G."/>
            <person name="Cheng J."/>
            <person name="Tian M."/>
            <person name="Pan X."/>
            <person name="Warren A."/>
            <person name="Jiang C."/>
            <person name="Yuan D."/>
            <person name="Miao W."/>
        </authorList>
    </citation>
    <scope>NUCLEOTIDE SEQUENCE [LARGE SCALE GENOMIC DNA]</scope>
    <source>
        <strain evidence="2">36N120E</strain>
    </source>
</reference>
<keyword evidence="3" id="KW-1185">Reference proteome</keyword>
<evidence type="ECO:0000313" key="3">
    <source>
        <dbReference type="Proteomes" id="UP000054937"/>
    </source>
</evidence>
<gene>
    <name evidence="2" type="ORF">PPERSA_05167</name>
</gene>
<sequence length="114" mass="12682">MFKYLLLALLLVSVTFAEVSKEDSENFAECLSEIKYTCDESVETQDYDECKVDDDEDVEDWSGAEYFGKLKDCYNAVADDLDGDCKKMYQAMADCNGSVLGFALALLALVALLI</sequence>
<evidence type="ECO:0000256" key="1">
    <source>
        <dbReference type="SAM" id="SignalP"/>
    </source>
</evidence>
<name>A0A0V0R9D4_PSEPJ</name>
<protein>
    <submittedName>
        <fullName evidence="2">Uncharacterized protein</fullName>
    </submittedName>
</protein>
<feature type="chain" id="PRO_5006867725" evidence="1">
    <location>
        <begin position="18"/>
        <end position="114"/>
    </location>
</feature>
<organism evidence="2 3">
    <name type="scientific">Pseudocohnilembus persalinus</name>
    <name type="common">Ciliate</name>
    <dbReference type="NCBI Taxonomy" id="266149"/>
    <lineage>
        <taxon>Eukaryota</taxon>
        <taxon>Sar</taxon>
        <taxon>Alveolata</taxon>
        <taxon>Ciliophora</taxon>
        <taxon>Intramacronucleata</taxon>
        <taxon>Oligohymenophorea</taxon>
        <taxon>Scuticociliatia</taxon>
        <taxon>Philasterida</taxon>
        <taxon>Pseudocohnilembidae</taxon>
        <taxon>Pseudocohnilembus</taxon>
    </lineage>
</organism>
<dbReference type="Proteomes" id="UP000054937">
    <property type="component" value="Unassembled WGS sequence"/>
</dbReference>
<keyword evidence="1" id="KW-0732">Signal</keyword>
<dbReference type="InParanoid" id="A0A0V0R9D4"/>
<evidence type="ECO:0000313" key="2">
    <source>
        <dbReference type="EMBL" id="KRX11058.1"/>
    </source>
</evidence>